<evidence type="ECO:0000313" key="4">
    <source>
        <dbReference type="Proteomes" id="UP000284178"/>
    </source>
</evidence>
<evidence type="ECO:0000313" key="3">
    <source>
        <dbReference type="EMBL" id="RGR74758.1"/>
    </source>
</evidence>
<dbReference type="AlphaFoldDB" id="A0A412G2T1"/>
<reference evidence="3 4" key="1">
    <citation type="submission" date="2018-08" db="EMBL/GenBank/DDBJ databases">
        <title>A genome reference for cultivated species of the human gut microbiota.</title>
        <authorList>
            <person name="Zou Y."/>
            <person name="Xue W."/>
            <person name="Luo G."/>
        </authorList>
    </citation>
    <scope>NUCLEOTIDE SEQUENCE [LARGE SCALE GENOMIC DNA]</scope>
    <source>
        <strain evidence="3 4">AF24-29</strain>
    </source>
</reference>
<keyword evidence="1" id="KW-1133">Transmembrane helix</keyword>
<dbReference type="GeneID" id="83015392"/>
<dbReference type="Proteomes" id="UP000284178">
    <property type="component" value="Unassembled WGS sequence"/>
</dbReference>
<proteinExistence type="predicted"/>
<evidence type="ECO:0000256" key="1">
    <source>
        <dbReference type="SAM" id="Phobius"/>
    </source>
</evidence>
<keyword evidence="1" id="KW-0812">Transmembrane</keyword>
<protein>
    <submittedName>
        <fullName evidence="3">CPBP family intramembrane metalloprotease</fullName>
    </submittedName>
</protein>
<keyword evidence="1" id="KW-0472">Membrane</keyword>
<dbReference type="RefSeq" id="WP_117894838.1">
    <property type="nucleotide sequence ID" value="NZ_CABJCV010000008.1"/>
</dbReference>
<feature type="transmembrane region" description="Helical" evidence="1">
    <location>
        <begin position="203"/>
        <end position="220"/>
    </location>
</feature>
<dbReference type="GO" id="GO:0008237">
    <property type="term" value="F:metallopeptidase activity"/>
    <property type="evidence" value="ECO:0007669"/>
    <property type="project" value="UniProtKB-KW"/>
</dbReference>
<dbReference type="GO" id="GO:0006508">
    <property type="term" value="P:proteolysis"/>
    <property type="evidence" value="ECO:0007669"/>
    <property type="project" value="UniProtKB-KW"/>
</dbReference>
<evidence type="ECO:0000259" key="2">
    <source>
        <dbReference type="Pfam" id="PF02517"/>
    </source>
</evidence>
<accession>A0A412G2T1</accession>
<gene>
    <name evidence="3" type="ORF">DWY25_08240</name>
</gene>
<feature type="transmembrane region" description="Helical" evidence="1">
    <location>
        <begin position="111"/>
        <end position="129"/>
    </location>
</feature>
<keyword evidence="4" id="KW-1185">Reference proteome</keyword>
<comment type="caution">
    <text evidence="3">The sequence shown here is derived from an EMBL/GenBank/DDBJ whole genome shotgun (WGS) entry which is preliminary data.</text>
</comment>
<keyword evidence="3" id="KW-0645">Protease</keyword>
<name>A0A412G2T1_9FIRM</name>
<dbReference type="GO" id="GO:0080120">
    <property type="term" value="P:CAAX-box protein maturation"/>
    <property type="evidence" value="ECO:0007669"/>
    <property type="project" value="UniProtKB-ARBA"/>
</dbReference>
<dbReference type="EMBL" id="QRUP01000008">
    <property type="protein sequence ID" value="RGR74758.1"/>
    <property type="molecule type" value="Genomic_DNA"/>
</dbReference>
<feature type="transmembrane region" description="Helical" evidence="1">
    <location>
        <begin position="13"/>
        <end position="46"/>
    </location>
</feature>
<sequence>MSKSNSPTARLALLAFCLIGLGFLTVILNLMVLWFVLFAALCGYFLFRYRNQICRQDCILGLVFASIAIISHPLMGFFVLPGYVASAARMRDIPQPIVLYHPGKKNELWKTMGWILAAGSCLGVFNLWLGSSQLTIAPSFQLKFLFDALRAGLFEEILFRTLLYALCIEVMGKIKPNPAQTALCLLIMILPHVLIHFSGTIEIGSLIVMSVAFGLPFALLQWKVNLSAAIGAHALVDLIRFIVFGA</sequence>
<feature type="domain" description="CAAX prenyl protease 2/Lysostaphin resistance protein A-like" evidence="2">
    <location>
        <begin position="142"/>
        <end position="239"/>
    </location>
</feature>
<organism evidence="3 4">
    <name type="scientific">Holdemania filiformis</name>
    <dbReference type="NCBI Taxonomy" id="61171"/>
    <lineage>
        <taxon>Bacteria</taxon>
        <taxon>Bacillati</taxon>
        <taxon>Bacillota</taxon>
        <taxon>Erysipelotrichia</taxon>
        <taxon>Erysipelotrichales</taxon>
        <taxon>Erysipelotrichaceae</taxon>
        <taxon>Holdemania</taxon>
    </lineage>
</organism>
<feature type="transmembrane region" description="Helical" evidence="1">
    <location>
        <begin position="58"/>
        <end position="80"/>
    </location>
</feature>
<keyword evidence="3" id="KW-0378">Hydrolase</keyword>
<dbReference type="InterPro" id="IPR003675">
    <property type="entry name" value="Rce1/LyrA-like_dom"/>
</dbReference>
<dbReference type="GO" id="GO:0004175">
    <property type="term" value="F:endopeptidase activity"/>
    <property type="evidence" value="ECO:0007669"/>
    <property type="project" value="UniProtKB-ARBA"/>
</dbReference>
<dbReference type="Pfam" id="PF02517">
    <property type="entry name" value="Rce1-like"/>
    <property type="match status" value="1"/>
</dbReference>
<keyword evidence="3" id="KW-0482">Metalloprotease</keyword>